<sequence length="101" mass="11076">MLADYKQHSAERAEKGIPPKPLTAEQVAQLVKLLQSAVPEEGDLLLQLLTHHVPSGVDDAAKIKAEFLDHIAQQKADSPLITREEAVRLLGTMQGDITYSH</sequence>
<dbReference type="EC" id="4.2.1.3" evidence="3"/>
<reference evidence="3 4" key="1">
    <citation type="submission" date="2018-12" db="EMBL/GenBank/DDBJ databases">
        <authorList>
            <consortium name="Pathogen Informatics"/>
        </authorList>
    </citation>
    <scope>NUCLEOTIDE SEQUENCE [LARGE SCALE GENOMIC DNA]</scope>
    <source>
        <strain evidence="3 4">NCTC13193</strain>
    </source>
</reference>
<feature type="domain" description="Aconitase B HEAT-like" evidence="2">
    <location>
        <begin position="4"/>
        <end position="95"/>
    </location>
</feature>
<accession>A0A3S4XVA6</accession>
<dbReference type="EMBL" id="LR134492">
    <property type="protein sequence ID" value="VEI62584.1"/>
    <property type="molecule type" value="Genomic_DNA"/>
</dbReference>
<protein>
    <submittedName>
        <fullName evidence="3">Aconitate hydratase 2</fullName>
        <ecNumber evidence="3">4.2.1.3</ecNumber>
    </submittedName>
</protein>
<evidence type="ECO:0000313" key="4">
    <source>
        <dbReference type="Proteomes" id="UP000270487"/>
    </source>
</evidence>
<dbReference type="Proteomes" id="UP000270487">
    <property type="component" value="Chromosome"/>
</dbReference>
<dbReference type="SUPFAM" id="SSF74778">
    <property type="entry name" value="Aconitase B, N-terminal domain"/>
    <property type="match status" value="1"/>
</dbReference>
<dbReference type="Pfam" id="PF11791">
    <property type="entry name" value="Aconitase_B_N"/>
    <property type="match status" value="1"/>
</dbReference>
<feature type="compositionally biased region" description="Basic and acidic residues" evidence="1">
    <location>
        <begin position="1"/>
        <end position="17"/>
    </location>
</feature>
<keyword evidence="3" id="KW-0456">Lyase</keyword>
<feature type="region of interest" description="Disordered" evidence="1">
    <location>
        <begin position="1"/>
        <end position="20"/>
    </location>
</feature>
<evidence type="ECO:0000259" key="2">
    <source>
        <dbReference type="Pfam" id="PF11791"/>
    </source>
</evidence>
<organism evidence="3 4">
    <name type="scientific">Serratia fonticola</name>
    <dbReference type="NCBI Taxonomy" id="47917"/>
    <lineage>
        <taxon>Bacteria</taxon>
        <taxon>Pseudomonadati</taxon>
        <taxon>Pseudomonadota</taxon>
        <taxon>Gammaproteobacteria</taxon>
        <taxon>Enterobacterales</taxon>
        <taxon>Yersiniaceae</taxon>
        <taxon>Serratia</taxon>
    </lineage>
</organism>
<evidence type="ECO:0000313" key="3">
    <source>
        <dbReference type="EMBL" id="VEI62584.1"/>
    </source>
</evidence>
<dbReference type="Gene3D" id="1.25.40.310">
    <property type="entry name" value="Aconitate B, HEAT-like domain"/>
    <property type="match status" value="1"/>
</dbReference>
<proteinExistence type="predicted"/>
<dbReference type="GO" id="GO:0003994">
    <property type="term" value="F:aconitate hydratase activity"/>
    <property type="evidence" value="ECO:0007669"/>
    <property type="project" value="UniProtKB-EC"/>
</dbReference>
<dbReference type="GO" id="GO:0006099">
    <property type="term" value="P:tricarboxylic acid cycle"/>
    <property type="evidence" value="ECO:0007669"/>
    <property type="project" value="InterPro"/>
</dbReference>
<evidence type="ECO:0000256" key="1">
    <source>
        <dbReference type="SAM" id="MobiDB-lite"/>
    </source>
</evidence>
<dbReference type="AlphaFoldDB" id="A0A3S4XVA6"/>
<dbReference type="InterPro" id="IPR036288">
    <property type="entry name" value="Aconitase_B_HEAT-like_dom_sf"/>
</dbReference>
<gene>
    <name evidence="3" type="primary">acnB_1</name>
    <name evidence="3" type="ORF">NCTC13193_00449</name>
</gene>
<name>A0A3S4XVA6_SERFO</name>
<dbReference type="InterPro" id="IPR015933">
    <property type="entry name" value="Aconitase_B_HEAT-like_dom"/>
</dbReference>